<organism evidence="1 2">
    <name type="scientific">Candidatus Onthousia excrementipullorum</name>
    <dbReference type="NCBI Taxonomy" id="2840884"/>
    <lineage>
        <taxon>Bacteria</taxon>
        <taxon>Bacillati</taxon>
        <taxon>Bacillota</taxon>
        <taxon>Bacilli</taxon>
        <taxon>Candidatus Onthousia</taxon>
    </lineage>
</organism>
<comment type="caution">
    <text evidence="1">The sequence shown here is derived from an EMBL/GenBank/DDBJ whole genome shotgun (WGS) entry which is preliminary data.</text>
</comment>
<dbReference type="AlphaFoldDB" id="A0A9D1DTX1"/>
<dbReference type="EMBL" id="DVHC01000031">
    <property type="protein sequence ID" value="HIR59025.1"/>
    <property type="molecule type" value="Genomic_DNA"/>
</dbReference>
<sequence>MKLIIKSDTLYYLILPLNLKSLKESDIITKIKHIFLKYNHKYHLLEPGFYEVDVYHHDIVGTIISIEKIDTFDFSEEVDLRVIIKDKIKVYLNLIDETEFREYKSKIDVDTLSLKEYLKLIEHSNIDIDTKKVLS</sequence>
<dbReference type="Proteomes" id="UP000824232">
    <property type="component" value="Unassembled WGS sequence"/>
</dbReference>
<proteinExistence type="predicted"/>
<protein>
    <submittedName>
        <fullName evidence="1">Uncharacterized protein</fullName>
    </submittedName>
</protein>
<reference evidence="1" key="1">
    <citation type="submission" date="2020-10" db="EMBL/GenBank/DDBJ databases">
        <authorList>
            <person name="Gilroy R."/>
        </authorList>
    </citation>
    <scope>NUCLEOTIDE SEQUENCE</scope>
    <source>
        <strain evidence="1">CHK184-20233</strain>
    </source>
</reference>
<evidence type="ECO:0000313" key="2">
    <source>
        <dbReference type="Proteomes" id="UP000824232"/>
    </source>
</evidence>
<gene>
    <name evidence="1" type="ORF">IAB38_03145</name>
</gene>
<evidence type="ECO:0000313" key="1">
    <source>
        <dbReference type="EMBL" id="HIR59025.1"/>
    </source>
</evidence>
<reference evidence="1" key="2">
    <citation type="journal article" date="2021" name="PeerJ">
        <title>Extensive microbial diversity within the chicken gut microbiome revealed by metagenomics and culture.</title>
        <authorList>
            <person name="Gilroy R."/>
            <person name="Ravi A."/>
            <person name="Getino M."/>
            <person name="Pursley I."/>
            <person name="Horton D.L."/>
            <person name="Alikhan N.F."/>
            <person name="Baker D."/>
            <person name="Gharbi K."/>
            <person name="Hall N."/>
            <person name="Watson M."/>
            <person name="Adriaenssens E.M."/>
            <person name="Foster-Nyarko E."/>
            <person name="Jarju S."/>
            <person name="Secka A."/>
            <person name="Antonio M."/>
            <person name="Oren A."/>
            <person name="Chaudhuri R.R."/>
            <person name="La Ragione R."/>
            <person name="Hildebrand F."/>
            <person name="Pallen M.J."/>
        </authorList>
    </citation>
    <scope>NUCLEOTIDE SEQUENCE</scope>
    <source>
        <strain evidence="1">CHK184-20233</strain>
    </source>
</reference>
<accession>A0A9D1DTX1</accession>
<name>A0A9D1DTX1_9FIRM</name>